<proteinExistence type="predicted"/>
<evidence type="ECO:0000256" key="1">
    <source>
        <dbReference type="SAM" id="MobiDB-lite"/>
    </source>
</evidence>
<dbReference type="InterPro" id="IPR009057">
    <property type="entry name" value="Homeodomain-like_sf"/>
</dbReference>
<dbReference type="PANTHER" id="PTHR22929">
    <property type="entry name" value="RNA POLYMERASE III TRANSCRIPTION INITIATION FACTOR B"/>
    <property type="match status" value="1"/>
</dbReference>
<feature type="compositionally biased region" description="Acidic residues" evidence="1">
    <location>
        <begin position="66"/>
        <end position="84"/>
    </location>
</feature>
<dbReference type="GO" id="GO:0001156">
    <property type="term" value="F:TFIIIC-class transcription factor complex binding"/>
    <property type="evidence" value="ECO:0007669"/>
    <property type="project" value="TreeGrafter"/>
</dbReference>
<feature type="domain" description="Myb-like" evidence="2">
    <location>
        <begin position="351"/>
        <end position="399"/>
    </location>
</feature>
<feature type="region of interest" description="Disordered" evidence="1">
    <location>
        <begin position="1"/>
        <end position="193"/>
    </location>
</feature>
<evidence type="ECO:0000259" key="2">
    <source>
        <dbReference type="SMART" id="SM00717"/>
    </source>
</evidence>
<accession>A0A165MAB6</accession>
<dbReference type="InParanoid" id="A0A165MAB6"/>
<dbReference type="SUPFAM" id="SSF46689">
    <property type="entry name" value="Homeodomain-like"/>
    <property type="match status" value="1"/>
</dbReference>
<evidence type="ECO:0000313" key="4">
    <source>
        <dbReference type="Proteomes" id="UP000077266"/>
    </source>
</evidence>
<protein>
    <recommendedName>
        <fullName evidence="2">Myb-like domain-containing protein</fullName>
    </recommendedName>
</protein>
<feature type="compositionally biased region" description="Basic residues" evidence="1">
    <location>
        <begin position="88"/>
        <end position="98"/>
    </location>
</feature>
<dbReference type="EMBL" id="KV425913">
    <property type="protein sequence ID" value="KZV98988.1"/>
    <property type="molecule type" value="Genomic_DNA"/>
</dbReference>
<dbReference type="CDD" id="cd00167">
    <property type="entry name" value="SANT"/>
    <property type="match status" value="1"/>
</dbReference>
<feature type="compositionally biased region" description="Basic and acidic residues" evidence="1">
    <location>
        <begin position="263"/>
        <end position="274"/>
    </location>
</feature>
<feature type="compositionally biased region" description="Acidic residues" evidence="1">
    <location>
        <begin position="37"/>
        <end position="48"/>
    </location>
</feature>
<feature type="region of interest" description="Disordered" evidence="1">
    <location>
        <begin position="300"/>
        <end position="322"/>
    </location>
</feature>
<dbReference type="STRING" id="1314781.A0A165MAB6"/>
<dbReference type="GO" id="GO:0070898">
    <property type="term" value="P:RNA polymerase III preinitiation complex assembly"/>
    <property type="evidence" value="ECO:0007669"/>
    <property type="project" value="TreeGrafter"/>
</dbReference>
<dbReference type="PANTHER" id="PTHR22929:SF0">
    <property type="entry name" value="TRANSCRIPTION FACTOR TFIIIB COMPONENT B'' HOMOLOG"/>
    <property type="match status" value="1"/>
</dbReference>
<dbReference type="OrthoDB" id="272624at2759"/>
<reference evidence="3 4" key="1">
    <citation type="journal article" date="2016" name="Mol. Biol. Evol.">
        <title>Comparative Genomics of Early-Diverging Mushroom-Forming Fungi Provides Insights into the Origins of Lignocellulose Decay Capabilities.</title>
        <authorList>
            <person name="Nagy L.G."/>
            <person name="Riley R."/>
            <person name="Tritt A."/>
            <person name="Adam C."/>
            <person name="Daum C."/>
            <person name="Floudas D."/>
            <person name="Sun H."/>
            <person name="Yadav J.S."/>
            <person name="Pangilinan J."/>
            <person name="Larsson K.H."/>
            <person name="Matsuura K."/>
            <person name="Barry K."/>
            <person name="Labutti K."/>
            <person name="Kuo R."/>
            <person name="Ohm R.A."/>
            <person name="Bhattacharya S.S."/>
            <person name="Shirouzu T."/>
            <person name="Yoshinaga Y."/>
            <person name="Martin F.M."/>
            <person name="Grigoriev I.V."/>
            <person name="Hibbett D.S."/>
        </authorList>
    </citation>
    <scope>NUCLEOTIDE SEQUENCE [LARGE SCALE GENOMIC DNA]</scope>
    <source>
        <strain evidence="3 4">HHB12029</strain>
    </source>
</reference>
<dbReference type="AlphaFoldDB" id="A0A165MAB6"/>
<feature type="compositionally biased region" description="Polar residues" evidence="1">
    <location>
        <begin position="302"/>
        <end position="315"/>
    </location>
</feature>
<evidence type="ECO:0000313" key="3">
    <source>
        <dbReference type="EMBL" id="KZV98988.1"/>
    </source>
</evidence>
<gene>
    <name evidence="3" type="ORF">EXIGLDRAFT_831766</name>
</gene>
<feature type="region of interest" description="Disordered" evidence="1">
    <location>
        <begin position="260"/>
        <end position="282"/>
    </location>
</feature>
<dbReference type="Gene3D" id="1.20.58.1880">
    <property type="match status" value="1"/>
</dbReference>
<keyword evidence="4" id="KW-1185">Reference proteome</keyword>
<dbReference type="SMART" id="SM00717">
    <property type="entry name" value="SANT"/>
    <property type="match status" value="1"/>
</dbReference>
<dbReference type="GO" id="GO:0000126">
    <property type="term" value="C:transcription factor TFIIIB complex"/>
    <property type="evidence" value="ECO:0007669"/>
    <property type="project" value="TreeGrafter"/>
</dbReference>
<name>A0A165MAB6_EXIGL</name>
<dbReference type="Pfam" id="PF15963">
    <property type="entry name" value="Myb_DNA-bind_7"/>
    <property type="match status" value="1"/>
</dbReference>
<dbReference type="InterPro" id="IPR039467">
    <property type="entry name" value="TFIIIB_B''_Myb"/>
</dbReference>
<dbReference type="Proteomes" id="UP000077266">
    <property type="component" value="Unassembled WGS sequence"/>
</dbReference>
<organism evidence="3 4">
    <name type="scientific">Exidia glandulosa HHB12029</name>
    <dbReference type="NCBI Taxonomy" id="1314781"/>
    <lineage>
        <taxon>Eukaryota</taxon>
        <taxon>Fungi</taxon>
        <taxon>Dikarya</taxon>
        <taxon>Basidiomycota</taxon>
        <taxon>Agaricomycotina</taxon>
        <taxon>Agaricomycetes</taxon>
        <taxon>Auriculariales</taxon>
        <taxon>Exidiaceae</taxon>
        <taxon>Exidia</taxon>
    </lineage>
</organism>
<feature type="compositionally biased region" description="Basic residues" evidence="1">
    <location>
        <begin position="113"/>
        <end position="122"/>
    </location>
</feature>
<feature type="region of interest" description="Disordered" evidence="1">
    <location>
        <begin position="425"/>
        <end position="505"/>
    </location>
</feature>
<dbReference type="InterPro" id="IPR001005">
    <property type="entry name" value="SANT/Myb"/>
</dbReference>
<sequence length="505" mass="56055">MSEPAASSPAAQNGDDDDKGFPAPFIRRRKLKPISYAEDDEKDELDEPPEPKRPRASKRKAKAMADSDDDEADGKLDLDDDDEESAKPKKRAAKRKSSTNRGKDADADTPAPTKRRRSKKVKTQSEDDGDGDAHTTDDDEADKPKPKKRRRKTADASAEGSDDSPKPKRRGRQKKAVNLPTAEDGEGRQSLDPTLATMADICADPGVGRLSSRYEAVVNAYTEDKVKRKKKRLEMHARAMKRLYGQPIEGEESTSVVKQLSLKVDESSSKKGDGDGGDDDEWDYEATVHVSGQHAVQIRQGDGNQTVVDESSLQVNREDDPEHRAYEEMEEIEESDLTKFVTSATYTRKVSGQRWKKEETELFFVGLQMFGSDFTSIALWMGTRPRSQIKQKFNREDKANSERVTWALKNRIPIDIETLSLKTGHSFDGPIPQYGPTKEQLKAAEDAETAARASSIGSSRKATREPSEAPSNASGKGRSKKRKSSMPEGMEVLGLAEDYVDKDDD</sequence>